<evidence type="ECO:0000256" key="12">
    <source>
        <dbReference type="SAM" id="SignalP"/>
    </source>
</evidence>
<dbReference type="InterPro" id="IPR050314">
    <property type="entry name" value="Glycosyl_Hydrlase_18"/>
</dbReference>
<dbReference type="PANTHER" id="PTHR11177:SF317">
    <property type="entry name" value="CHITINASE 12-RELATED"/>
    <property type="match status" value="1"/>
</dbReference>
<feature type="chain" id="PRO_5024960924" description="chitinase" evidence="12">
    <location>
        <begin position="20"/>
        <end position="420"/>
    </location>
</feature>
<feature type="domain" description="GH18" evidence="13">
    <location>
        <begin position="31"/>
        <end position="393"/>
    </location>
</feature>
<dbReference type="PROSITE" id="PS01095">
    <property type="entry name" value="GH18_1"/>
    <property type="match status" value="1"/>
</dbReference>
<evidence type="ECO:0000256" key="5">
    <source>
        <dbReference type="ARBA" id="ARBA00022525"/>
    </source>
</evidence>
<comment type="subcellular location">
    <subcellularLocation>
        <location evidence="2">Secreted</location>
    </subcellularLocation>
</comment>
<evidence type="ECO:0000256" key="7">
    <source>
        <dbReference type="ARBA" id="ARBA00023024"/>
    </source>
</evidence>
<dbReference type="OrthoDB" id="76388at2759"/>
<dbReference type="InterPro" id="IPR017853">
    <property type="entry name" value="GH"/>
</dbReference>
<dbReference type="Gene3D" id="3.20.20.80">
    <property type="entry name" value="Glycosidases"/>
    <property type="match status" value="1"/>
</dbReference>
<dbReference type="GO" id="GO:0008061">
    <property type="term" value="F:chitin binding"/>
    <property type="evidence" value="ECO:0007669"/>
    <property type="project" value="InterPro"/>
</dbReference>
<keyword evidence="12" id="KW-0732">Signal</keyword>
<comment type="similarity">
    <text evidence="3">Belongs to the glycosyl hydrolase 18 family. Chitinase class V subfamily.</text>
</comment>
<dbReference type="PANTHER" id="PTHR11177">
    <property type="entry name" value="CHITINASE"/>
    <property type="match status" value="1"/>
</dbReference>
<dbReference type="CDD" id="cd06548">
    <property type="entry name" value="GH18_chitinase"/>
    <property type="match status" value="1"/>
</dbReference>
<evidence type="ECO:0000256" key="1">
    <source>
        <dbReference type="ARBA" id="ARBA00000822"/>
    </source>
</evidence>
<dbReference type="GO" id="GO:0006032">
    <property type="term" value="P:chitin catabolic process"/>
    <property type="evidence" value="ECO:0007669"/>
    <property type="project" value="UniProtKB-KW"/>
</dbReference>
<dbReference type="Gene3D" id="3.10.50.10">
    <property type="match status" value="1"/>
</dbReference>
<reference evidence="14 15" key="1">
    <citation type="submission" date="2019-04" db="EMBL/GenBank/DDBJ databases">
        <title>Friends and foes A comparative genomics study of 23 Aspergillus species from section Flavi.</title>
        <authorList>
            <consortium name="DOE Joint Genome Institute"/>
            <person name="Kjaerbolling I."/>
            <person name="Vesth T."/>
            <person name="Frisvad J.C."/>
            <person name="Nybo J.L."/>
            <person name="Theobald S."/>
            <person name="Kildgaard S."/>
            <person name="Isbrandt T."/>
            <person name="Kuo A."/>
            <person name="Sato A."/>
            <person name="Lyhne E.K."/>
            <person name="Kogle M.E."/>
            <person name="Wiebenga A."/>
            <person name="Kun R.S."/>
            <person name="Lubbers R.J."/>
            <person name="Makela M.R."/>
            <person name="Barry K."/>
            <person name="Chovatia M."/>
            <person name="Clum A."/>
            <person name="Daum C."/>
            <person name="Haridas S."/>
            <person name="He G."/>
            <person name="LaButti K."/>
            <person name="Lipzen A."/>
            <person name="Mondo S."/>
            <person name="Riley R."/>
            <person name="Salamov A."/>
            <person name="Simmons B.A."/>
            <person name="Magnuson J.K."/>
            <person name="Henrissat B."/>
            <person name="Mortensen U.H."/>
            <person name="Larsen T.O."/>
            <person name="Devries R.P."/>
            <person name="Grigoriev I.V."/>
            <person name="Machida M."/>
            <person name="Baker S.E."/>
            <person name="Andersen M.R."/>
        </authorList>
    </citation>
    <scope>NUCLEOTIDE SEQUENCE [LARGE SCALE GENOMIC DNA]</scope>
    <source>
        <strain evidence="14 15">CBS 151.66</strain>
    </source>
</reference>
<keyword evidence="15" id="KW-1185">Reference proteome</keyword>
<keyword evidence="5" id="KW-0964">Secreted</keyword>
<dbReference type="EMBL" id="ML732301">
    <property type="protein sequence ID" value="KAB8070478.1"/>
    <property type="molecule type" value="Genomic_DNA"/>
</dbReference>
<dbReference type="AlphaFoldDB" id="A0A5N5WPN5"/>
<dbReference type="Pfam" id="PF00704">
    <property type="entry name" value="Glyco_hydro_18"/>
    <property type="match status" value="1"/>
</dbReference>
<dbReference type="InterPro" id="IPR029070">
    <property type="entry name" value="Chitinase_insertion_sf"/>
</dbReference>
<keyword evidence="6 11" id="KW-0378">Hydrolase</keyword>
<dbReference type="FunFam" id="3.20.20.80:FF:000075">
    <property type="entry name" value="Sporulation-specific chitinase"/>
    <property type="match status" value="1"/>
</dbReference>
<evidence type="ECO:0000256" key="4">
    <source>
        <dbReference type="ARBA" id="ARBA00012729"/>
    </source>
</evidence>
<evidence type="ECO:0000256" key="6">
    <source>
        <dbReference type="ARBA" id="ARBA00022801"/>
    </source>
</evidence>
<keyword evidence="9 11" id="KW-0326">Glycosidase</keyword>
<evidence type="ECO:0000256" key="10">
    <source>
        <dbReference type="ARBA" id="ARBA00023326"/>
    </source>
</evidence>
<keyword evidence="10" id="KW-0624">Polysaccharide degradation</keyword>
<comment type="catalytic activity">
    <reaction evidence="1">
        <text>Random endo-hydrolysis of N-acetyl-beta-D-glucosaminide (1-&gt;4)-beta-linkages in chitin and chitodextrins.</text>
        <dbReference type="EC" id="3.2.1.14"/>
    </reaction>
</comment>
<evidence type="ECO:0000313" key="15">
    <source>
        <dbReference type="Proteomes" id="UP000326565"/>
    </source>
</evidence>
<evidence type="ECO:0000256" key="8">
    <source>
        <dbReference type="ARBA" id="ARBA00023277"/>
    </source>
</evidence>
<accession>A0A5N5WPN5</accession>
<dbReference type="SUPFAM" id="SSF54556">
    <property type="entry name" value="Chitinase insertion domain"/>
    <property type="match status" value="1"/>
</dbReference>
<evidence type="ECO:0000256" key="3">
    <source>
        <dbReference type="ARBA" id="ARBA00008682"/>
    </source>
</evidence>
<dbReference type="GO" id="GO:0005576">
    <property type="term" value="C:extracellular region"/>
    <property type="evidence" value="ECO:0007669"/>
    <property type="project" value="UniProtKB-SubCell"/>
</dbReference>
<sequence length="420" mass="46382">MPIYTLTLIWLLLIAIVFATQVSSGAPAPGYWTVAYYVNWATYARKFYPNDLPAANLTHVLYAFANINNVTGEVYLSDTYADIEKHYETDSWNDSGSNVYGCINQLFRLKKENRRLKVLLSIGGWSYSSNFVRPASTQLGRRTFASSAVKLLQDLGLDGLDIDWEYPIDESQARDMVLLLAEVRSALTEHSIKNGYKNRLLLSIACPAGPGNYKTLRLREMDKYLDMWNLMAYDYSGSWSSTTGHSSNLHGACEMSTPCNTDQAIAYYTSQGISPHKIVLGMPLYGRSFTNTDGLGSAFHGVGPGSWEPGVWDFKALPPPGATEYVDSKAAGSYSYDLTSRTLISYDNQAVARTKAEYVKSKGLGGAMWWESSGDKYGSESLIGTVVDSFGGIAALDQTPNELHYPASQYNNIKAEGLTR</sequence>
<dbReference type="Proteomes" id="UP000326565">
    <property type="component" value="Unassembled WGS sequence"/>
</dbReference>
<proteinExistence type="inferred from homology"/>
<dbReference type="EC" id="3.2.1.14" evidence="4"/>
<evidence type="ECO:0000313" key="14">
    <source>
        <dbReference type="EMBL" id="KAB8070478.1"/>
    </source>
</evidence>
<organism evidence="14 15">
    <name type="scientific">Aspergillus leporis</name>
    <dbReference type="NCBI Taxonomy" id="41062"/>
    <lineage>
        <taxon>Eukaryota</taxon>
        <taxon>Fungi</taxon>
        <taxon>Dikarya</taxon>
        <taxon>Ascomycota</taxon>
        <taxon>Pezizomycotina</taxon>
        <taxon>Eurotiomycetes</taxon>
        <taxon>Eurotiomycetidae</taxon>
        <taxon>Eurotiales</taxon>
        <taxon>Aspergillaceae</taxon>
        <taxon>Aspergillus</taxon>
        <taxon>Aspergillus subgen. Circumdati</taxon>
    </lineage>
</organism>
<evidence type="ECO:0000256" key="2">
    <source>
        <dbReference type="ARBA" id="ARBA00004613"/>
    </source>
</evidence>
<evidence type="ECO:0000256" key="9">
    <source>
        <dbReference type="ARBA" id="ARBA00023295"/>
    </source>
</evidence>
<dbReference type="InterPro" id="IPR011583">
    <property type="entry name" value="Chitinase_II/V-like_cat"/>
</dbReference>
<keyword evidence="8" id="KW-0119">Carbohydrate metabolism</keyword>
<dbReference type="GO" id="GO:0000272">
    <property type="term" value="P:polysaccharide catabolic process"/>
    <property type="evidence" value="ECO:0007669"/>
    <property type="project" value="UniProtKB-KW"/>
</dbReference>
<dbReference type="SMART" id="SM00636">
    <property type="entry name" value="Glyco_18"/>
    <property type="match status" value="1"/>
</dbReference>
<gene>
    <name evidence="14" type="ORF">BDV29DRAFT_194058</name>
</gene>
<protein>
    <recommendedName>
        <fullName evidence="4">chitinase</fullName>
        <ecNumber evidence="4">3.2.1.14</ecNumber>
    </recommendedName>
</protein>
<evidence type="ECO:0000256" key="11">
    <source>
        <dbReference type="RuleBase" id="RU000489"/>
    </source>
</evidence>
<dbReference type="InterPro" id="IPR001579">
    <property type="entry name" value="Glyco_hydro_18_chit_AS"/>
</dbReference>
<dbReference type="FunFam" id="3.10.50.10:FF:000005">
    <property type="entry name" value="Endochitinase B1"/>
    <property type="match status" value="1"/>
</dbReference>
<keyword evidence="7" id="KW-0146">Chitin degradation</keyword>
<dbReference type="GO" id="GO:0008843">
    <property type="term" value="F:endochitinase activity"/>
    <property type="evidence" value="ECO:0007669"/>
    <property type="project" value="UniProtKB-EC"/>
</dbReference>
<name>A0A5N5WPN5_9EURO</name>
<dbReference type="PROSITE" id="PS51910">
    <property type="entry name" value="GH18_2"/>
    <property type="match status" value="1"/>
</dbReference>
<feature type="signal peptide" evidence="12">
    <location>
        <begin position="1"/>
        <end position="19"/>
    </location>
</feature>
<evidence type="ECO:0000259" key="13">
    <source>
        <dbReference type="PROSITE" id="PS51910"/>
    </source>
</evidence>
<dbReference type="InterPro" id="IPR001223">
    <property type="entry name" value="Glyco_hydro18_cat"/>
</dbReference>
<dbReference type="SUPFAM" id="SSF51445">
    <property type="entry name" value="(Trans)glycosidases"/>
    <property type="match status" value="1"/>
</dbReference>